<comment type="caution">
    <text evidence="1">The sequence shown here is derived from an EMBL/GenBank/DDBJ whole genome shotgun (WGS) entry which is preliminary data.</text>
</comment>
<proteinExistence type="predicted"/>
<name>A0A0F9Q5F8_9ZZZZ</name>
<dbReference type="AlphaFoldDB" id="A0A0F9Q5F8"/>
<dbReference type="EMBL" id="LAZR01002272">
    <property type="protein sequence ID" value="KKN32162.1"/>
    <property type="molecule type" value="Genomic_DNA"/>
</dbReference>
<evidence type="ECO:0000313" key="1">
    <source>
        <dbReference type="EMBL" id="KKN32162.1"/>
    </source>
</evidence>
<organism evidence="1">
    <name type="scientific">marine sediment metagenome</name>
    <dbReference type="NCBI Taxonomy" id="412755"/>
    <lineage>
        <taxon>unclassified sequences</taxon>
        <taxon>metagenomes</taxon>
        <taxon>ecological metagenomes</taxon>
    </lineage>
</organism>
<gene>
    <name evidence="1" type="ORF">LCGC14_0816590</name>
</gene>
<sequence length="148" mass="16229">MPEQELDKVLDAVGTRLRGITGIHDVDVFQPQSVGAGALPRIVLRYLDSPWLISTGGRHKIQHTIQVEVIVAPLSDVRRARRKASQFVRDVKAALFTDGTGLDLIPSPNQTTVGPEGSQAIRNVKYSDNIYIASIIIFRANELTGETL</sequence>
<evidence type="ECO:0008006" key="2">
    <source>
        <dbReference type="Google" id="ProtNLM"/>
    </source>
</evidence>
<accession>A0A0F9Q5F8</accession>
<reference evidence="1" key="1">
    <citation type="journal article" date="2015" name="Nature">
        <title>Complex archaea that bridge the gap between prokaryotes and eukaryotes.</title>
        <authorList>
            <person name="Spang A."/>
            <person name="Saw J.H."/>
            <person name="Jorgensen S.L."/>
            <person name="Zaremba-Niedzwiedzka K."/>
            <person name="Martijn J."/>
            <person name="Lind A.E."/>
            <person name="van Eijk R."/>
            <person name="Schleper C."/>
            <person name="Guy L."/>
            <person name="Ettema T.J."/>
        </authorList>
    </citation>
    <scope>NUCLEOTIDE SEQUENCE</scope>
</reference>
<protein>
    <recommendedName>
        <fullName evidence="2">Tail terminator</fullName>
    </recommendedName>
</protein>